<dbReference type="InterPro" id="IPR000566">
    <property type="entry name" value="Lipocln_cytosolic_FA-bd_dom"/>
</dbReference>
<dbReference type="OrthoDB" id="594739at2"/>
<accession>A0A1H4AKT1</accession>
<dbReference type="Proteomes" id="UP000199041">
    <property type="component" value="Unassembled WGS sequence"/>
</dbReference>
<evidence type="ECO:0000313" key="4">
    <source>
        <dbReference type="EMBL" id="SEA36274.1"/>
    </source>
</evidence>
<feature type="domain" description="Lipocalin/cytosolic fatty-acid binding" evidence="3">
    <location>
        <begin position="36"/>
        <end position="174"/>
    </location>
</feature>
<proteinExistence type="inferred from homology"/>
<dbReference type="PANTHER" id="PTHR10612">
    <property type="entry name" value="APOLIPOPROTEIN D"/>
    <property type="match status" value="1"/>
</dbReference>
<sequence>MKKKLILGTTIAMGAVMLLRSMKTKPRKAEPIKDFDLYNYLGNWYEIARLDHRFEKHMTNVMASYSVNEDGNIRIINSGYQAKKDKWEKVEAVGKFRGSEHEGALKVSFFTPIYEGYNIISIDDNYKYALIAGRNLEYLWILSREKSIPQNIKNNYLKLAELIGYNISKLTWVRHDKQSPFEQKDILFDKDF</sequence>
<comment type="similarity">
    <text evidence="1 2">Belongs to the calycin superfamily. Lipocalin family.</text>
</comment>
<organism evidence="4 5">
    <name type="scientific">Arachidicoccus rhizosphaerae</name>
    <dbReference type="NCBI Taxonomy" id="551991"/>
    <lineage>
        <taxon>Bacteria</taxon>
        <taxon>Pseudomonadati</taxon>
        <taxon>Bacteroidota</taxon>
        <taxon>Chitinophagia</taxon>
        <taxon>Chitinophagales</taxon>
        <taxon>Chitinophagaceae</taxon>
        <taxon>Arachidicoccus</taxon>
    </lineage>
</organism>
<dbReference type="SUPFAM" id="SSF50814">
    <property type="entry name" value="Lipocalins"/>
    <property type="match status" value="1"/>
</dbReference>
<dbReference type="InterPro" id="IPR002446">
    <property type="entry name" value="Lipocalin_bac"/>
</dbReference>
<dbReference type="GO" id="GO:0006950">
    <property type="term" value="P:response to stress"/>
    <property type="evidence" value="ECO:0007669"/>
    <property type="project" value="UniProtKB-ARBA"/>
</dbReference>
<dbReference type="Gene3D" id="2.40.128.20">
    <property type="match status" value="1"/>
</dbReference>
<evidence type="ECO:0000256" key="2">
    <source>
        <dbReference type="PIRNR" id="PIRNR036893"/>
    </source>
</evidence>
<dbReference type="Pfam" id="PF08212">
    <property type="entry name" value="Lipocalin_2"/>
    <property type="match status" value="1"/>
</dbReference>
<dbReference type="PIRSF" id="PIRSF036893">
    <property type="entry name" value="Lipocalin_ApoD"/>
    <property type="match status" value="1"/>
</dbReference>
<keyword evidence="4" id="KW-0449">Lipoprotein</keyword>
<dbReference type="InterPro" id="IPR012674">
    <property type="entry name" value="Calycin"/>
</dbReference>
<reference evidence="4 5" key="1">
    <citation type="submission" date="2016-10" db="EMBL/GenBank/DDBJ databases">
        <authorList>
            <person name="de Groot N.N."/>
        </authorList>
    </citation>
    <scope>NUCLEOTIDE SEQUENCE [LARGE SCALE GENOMIC DNA]</scope>
    <source>
        <strain evidence="4 5">Vu-144</strain>
    </source>
</reference>
<dbReference type="InterPro" id="IPR022271">
    <property type="entry name" value="Lipocalin_ApoD"/>
</dbReference>
<dbReference type="PANTHER" id="PTHR10612:SF34">
    <property type="entry name" value="APOLIPOPROTEIN D"/>
    <property type="match status" value="1"/>
</dbReference>
<name>A0A1H4AKT1_9BACT</name>
<dbReference type="EMBL" id="FNQY01000015">
    <property type="protein sequence ID" value="SEA36274.1"/>
    <property type="molecule type" value="Genomic_DNA"/>
</dbReference>
<keyword evidence="5" id="KW-1185">Reference proteome</keyword>
<evidence type="ECO:0000313" key="5">
    <source>
        <dbReference type="Proteomes" id="UP000199041"/>
    </source>
</evidence>
<gene>
    <name evidence="4" type="ORF">SAMN05192529_11535</name>
</gene>
<dbReference type="PROSITE" id="PS00213">
    <property type="entry name" value="LIPOCALIN"/>
    <property type="match status" value="1"/>
</dbReference>
<protein>
    <submittedName>
        <fullName evidence="4">Apolipoprotein D and lipocalin family protein</fullName>
    </submittedName>
</protein>
<dbReference type="CDD" id="cd19438">
    <property type="entry name" value="lipocalin_Blc-like"/>
    <property type="match status" value="1"/>
</dbReference>
<dbReference type="PRINTS" id="PR01171">
    <property type="entry name" value="BCTLIPOCALIN"/>
</dbReference>
<dbReference type="RefSeq" id="WP_091399165.1">
    <property type="nucleotide sequence ID" value="NZ_FNQY01000015.1"/>
</dbReference>
<evidence type="ECO:0000256" key="1">
    <source>
        <dbReference type="ARBA" id="ARBA00006889"/>
    </source>
</evidence>
<dbReference type="InterPro" id="IPR047202">
    <property type="entry name" value="Lipocalin_Blc-like_dom"/>
</dbReference>
<dbReference type="STRING" id="551991.SAMN05192529_11535"/>
<evidence type="ECO:0000259" key="3">
    <source>
        <dbReference type="Pfam" id="PF08212"/>
    </source>
</evidence>
<dbReference type="AlphaFoldDB" id="A0A1H4AKT1"/>
<dbReference type="InterPro" id="IPR022272">
    <property type="entry name" value="Lipocalin_CS"/>
</dbReference>